<dbReference type="InterPro" id="IPR012337">
    <property type="entry name" value="RNaseH-like_sf"/>
</dbReference>
<dbReference type="Gene3D" id="3.30.420.10">
    <property type="entry name" value="Ribonuclease H-like superfamily/Ribonuclease H"/>
    <property type="match status" value="1"/>
</dbReference>
<gene>
    <name evidence="1" type="ORF">BJBARM5_1115</name>
</gene>
<evidence type="ECO:0000313" key="2">
    <source>
        <dbReference type="Proteomes" id="UP000009376"/>
    </source>
</evidence>
<proteinExistence type="predicted"/>
<reference evidence="1 2" key="1">
    <citation type="journal article" date="2010" name="Proc. Natl. Acad. Sci. U.S.A.">
        <title>Enigmatic, ultrasmall, uncultivated Archaea.</title>
        <authorList>
            <person name="Baker B.J."/>
            <person name="Comolli L.R."/>
            <person name="Dick G.J."/>
            <person name="Hauser L.J."/>
            <person name="Hyatt D."/>
            <person name="Dill B.D."/>
            <person name="Land M.L."/>
            <person name="Verberkmoes N.C."/>
            <person name="Hettich R.L."/>
            <person name="Banfield J.F."/>
        </authorList>
    </citation>
    <scope>NUCLEOTIDE SEQUENCE [LARGE SCALE GENOMIC DNA]</scope>
</reference>
<protein>
    <recommendedName>
        <fullName evidence="3">Exonuclease RNase T and DNA polymerase III</fullName>
    </recommendedName>
</protein>
<evidence type="ECO:0008006" key="3">
    <source>
        <dbReference type="Google" id="ProtNLM"/>
    </source>
</evidence>
<sequence length="166" mass="19073">ELSKKNSNQFIIKIKSKKKINGFSEKQIKDPNKKDLESILKDFIIWIEPIKDRTIAGHNVTFDARFLNTAFKRYGIDFTFGYRVVDTHSLTYASLISKSKEVPLKNGRTDITSDYVFNYVGLPEETKPHNALNGAKMEAEAISRLVYGKGLLESYKNYNVPEYLIK</sequence>
<dbReference type="AlphaFoldDB" id="D6GWQ8"/>
<dbReference type="Proteomes" id="UP000009376">
    <property type="component" value="Unassembled WGS sequence"/>
</dbReference>
<feature type="non-terminal residue" evidence="1">
    <location>
        <position position="1"/>
    </location>
</feature>
<dbReference type="InterPro" id="IPR036397">
    <property type="entry name" value="RNaseH_sf"/>
</dbReference>
<name>D6GWQ8_PARA5</name>
<organism evidence="1 2">
    <name type="scientific">Candidatus Parvarchaeum acidophilus ARMAN-5</name>
    <dbReference type="NCBI Taxonomy" id="662762"/>
    <lineage>
        <taxon>Archaea</taxon>
        <taxon>Candidatus Parvarchaeota</taxon>
        <taxon>Candidatus Parvarchaeum</taxon>
    </lineage>
</organism>
<dbReference type="EMBL" id="GG745605">
    <property type="protein sequence ID" value="EFD92360.1"/>
    <property type="molecule type" value="Genomic_DNA"/>
</dbReference>
<dbReference type="SUPFAM" id="SSF53098">
    <property type="entry name" value="Ribonuclease H-like"/>
    <property type="match status" value="1"/>
</dbReference>
<accession>D6GWQ8</accession>
<dbReference type="GO" id="GO:0003676">
    <property type="term" value="F:nucleic acid binding"/>
    <property type="evidence" value="ECO:0007669"/>
    <property type="project" value="InterPro"/>
</dbReference>
<evidence type="ECO:0000313" key="1">
    <source>
        <dbReference type="EMBL" id="EFD92360.1"/>
    </source>
</evidence>